<accession>A0AAD5RBK3</accession>
<reference evidence="1" key="1">
    <citation type="submission" date="2021-06" db="EMBL/GenBank/DDBJ databases">
        <title>Parelaphostrongylus tenuis whole genome reference sequence.</title>
        <authorList>
            <person name="Garwood T.J."/>
            <person name="Larsen P.A."/>
            <person name="Fountain-Jones N.M."/>
            <person name="Garbe J.R."/>
            <person name="Macchietto M.G."/>
            <person name="Kania S.A."/>
            <person name="Gerhold R.W."/>
            <person name="Richards J.E."/>
            <person name="Wolf T.M."/>
        </authorList>
    </citation>
    <scope>NUCLEOTIDE SEQUENCE</scope>
    <source>
        <strain evidence="1">MNPRO001-30</strain>
        <tissue evidence="1">Meninges</tissue>
    </source>
</reference>
<proteinExistence type="predicted"/>
<gene>
    <name evidence="1" type="ORF">KIN20_035319</name>
</gene>
<dbReference type="EMBL" id="JAHQIW010007216">
    <property type="protein sequence ID" value="KAJ1373001.1"/>
    <property type="molecule type" value="Genomic_DNA"/>
</dbReference>
<sequence length="52" mass="5854">MERAWTIGQNELAHVSYRKLNTARIIAGGGVSPTKISIWETKSKSVQKERLI</sequence>
<dbReference type="Proteomes" id="UP001196413">
    <property type="component" value="Unassembled WGS sequence"/>
</dbReference>
<evidence type="ECO:0000313" key="2">
    <source>
        <dbReference type="Proteomes" id="UP001196413"/>
    </source>
</evidence>
<evidence type="ECO:0000313" key="1">
    <source>
        <dbReference type="EMBL" id="KAJ1373001.1"/>
    </source>
</evidence>
<comment type="caution">
    <text evidence="1">The sequence shown here is derived from an EMBL/GenBank/DDBJ whole genome shotgun (WGS) entry which is preliminary data.</text>
</comment>
<keyword evidence="2" id="KW-1185">Reference proteome</keyword>
<name>A0AAD5RBK3_PARTN</name>
<organism evidence="1 2">
    <name type="scientific">Parelaphostrongylus tenuis</name>
    <name type="common">Meningeal worm</name>
    <dbReference type="NCBI Taxonomy" id="148309"/>
    <lineage>
        <taxon>Eukaryota</taxon>
        <taxon>Metazoa</taxon>
        <taxon>Ecdysozoa</taxon>
        <taxon>Nematoda</taxon>
        <taxon>Chromadorea</taxon>
        <taxon>Rhabditida</taxon>
        <taxon>Rhabditina</taxon>
        <taxon>Rhabditomorpha</taxon>
        <taxon>Strongyloidea</taxon>
        <taxon>Metastrongylidae</taxon>
        <taxon>Parelaphostrongylus</taxon>
    </lineage>
</organism>
<dbReference type="AlphaFoldDB" id="A0AAD5RBK3"/>
<protein>
    <submittedName>
        <fullName evidence="1">Uncharacterized protein</fullName>
    </submittedName>
</protein>